<evidence type="ECO:0000313" key="1">
    <source>
        <dbReference type="EMBL" id="KAI3721088.1"/>
    </source>
</evidence>
<proteinExistence type="predicted"/>
<evidence type="ECO:0000313" key="2">
    <source>
        <dbReference type="Proteomes" id="UP001055811"/>
    </source>
</evidence>
<gene>
    <name evidence="1" type="ORF">L2E82_32092</name>
</gene>
<organism evidence="1 2">
    <name type="scientific">Cichorium intybus</name>
    <name type="common">Chicory</name>
    <dbReference type="NCBI Taxonomy" id="13427"/>
    <lineage>
        <taxon>Eukaryota</taxon>
        <taxon>Viridiplantae</taxon>
        <taxon>Streptophyta</taxon>
        <taxon>Embryophyta</taxon>
        <taxon>Tracheophyta</taxon>
        <taxon>Spermatophyta</taxon>
        <taxon>Magnoliopsida</taxon>
        <taxon>eudicotyledons</taxon>
        <taxon>Gunneridae</taxon>
        <taxon>Pentapetalae</taxon>
        <taxon>asterids</taxon>
        <taxon>campanulids</taxon>
        <taxon>Asterales</taxon>
        <taxon>Asteraceae</taxon>
        <taxon>Cichorioideae</taxon>
        <taxon>Cichorieae</taxon>
        <taxon>Cichoriinae</taxon>
        <taxon>Cichorium</taxon>
    </lineage>
</organism>
<dbReference type="EMBL" id="CM042014">
    <property type="protein sequence ID" value="KAI3721088.1"/>
    <property type="molecule type" value="Genomic_DNA"/>
</dbReference>
<dbReference type="Proteomes" id="UP001055811">
    <property type="component" value="Linkage Group LG06"/>
</dbReference>
<reference evidence="1 2" key="2">
    <citation type="journal article" date="2022" name="Mol. Ecol. Resour.">
        <title>The genomes of chicory, endive, great burdock and yacon provide insights into Asteraceae paleo-polyploidization history and plant inulin production.</title>
        <authorList>
            <person name="Fan W."/>
            <person name="Wang S."/>
            <person name="Wang H."/>
            <person name="Wang A."/>
            <person name="Jiang F."/>
            <person name="Liu H."/>
            <person name="Zhao H."/>
            <person name="Xu D."/>
            <person name="Zhang Y."/>
        </authorList>
    </citation>
    <scope>NUCLEOTIDE SEQUENCE [LARGE SCALE GENOMIC DNA]</scope>
    <source>
        <strain evidence="2">cv. Punajuju</strain>
        <tissue evidence="1">Leaves</tissue>
    </source>
</reference>
<comment type="caution">
    <text evidence="1">The sequence shown here is derived from an EMBL/GenBank/DDBJ whole genome shotgun (WGS) entry which is preliminary data.</text>
</comment>
<protein>
    <submittedName>
        <fullName evidence="1">Uncharacterized protein</fullName>
    </submittedName>
</protein>
<name>A0ACB9BGL2_CICIN</name>
<reference evidence="2" key="1">
    <citation type="journal article" date="2022" name="Mol. Ecol. Resour.">
        <title>The genomes of chicory, endive, great burdock and yacon provide insights into Asteraceae palaeo-polyploidization history and plant inulin production.</title>
        <authorList>
            <person name="Fan W."/>
            <person name="Wang S."/>
            <person name="Wang H."/>
            <person name="Wang A."/>
            <person name="Jiang F."/>
            <person name="Liu H."/>
            <person name="Zhao H."/>
            <person name="Xu D."/>
            <person name="Zhang Y."/>
        </authorList>
    </citation>
    <scope>NUCLEOTIDE SEQUENCE [LARGE SCALE GENOMIC DNA]</scope>
    <source>
        <strain evidence="2">cv. Punajuju</strain>
    </source>
</reference>
<keyword evidence="2" id="KW-1185">Reference proteome</keyword>
<sequence>MEASSSRFNYRPWRYISNSTSGVGNTHTQKRFETQAEKQTGKSLFETSSKLQLLRKPSTTHVLEVGVPSLEENGNKIANEYVRECKIGAGSYGKVVLYRNQVDRKRYAIKVIHQSQVDGKHYAIKVDIFEPKMTNIDIRRLILGCYERNRPCIAKCHQLGVKEVLVKLGDTFTAAYAVAFVEGKSKVECLKFADASMFGKL</sequence>
<accession>A0ACB9BGL2</accession>